<keyword evidence="6 12" id="KW-1133">Transmembrane helix</keyword>
<comment type="similarity">
    <text evidence="2">Belongs to the fungal Na(+)/H(+) exchanger family.</text>
</comment>
<organism evidence="14 15">
    <name type="scientific">Dimargaris verticillata</name>
    <dbReference type="NCBI Taxonomy" id="2761393"/>
    <lineage>
        <taxon>Eukaryota</taxon>
        <taxon>Fungi</taxon>
        <taxon>Fungi incertae sedis</taxon>
        <taxon>Zoopagomycota</taxon>
        <taxon>Kickxellomycotina</taxon>
        <taxon>Dimargaritomycetes</taxon>
        <taxon>Dimargaritales</taxon>
        <taxon>Dimargaritaceae</taxon>
        <taxon>Dimargaris</taxon>
    </lineage>
</organism>
<dbReference type="InterPro" id="IPR038770">
    <property type="entry name" value="Na+/solute_symporter_sf"/>
</dbReference>
<comment type="subcellular location">
    <subcellularLocation>
        <location evidence="1">Membrane</location>
        <topology evidence="1">Multi-pass membrane protein</topology>
    </subcellularLocation>
</comment>
<feature type="region of interest" description="Disordered" evidence="11">
    <location>
        <begin position="470"/>
        <end position="497"/>
    </location>
</feature>
<dbReference type="EMBL" id="JANBQB010000117">
    <property type="protein sequence ID" value="KAJ1981642.1"/>
    <property type="molecule type" value="Genomic_DNA"/>
</dbReference>
<dbReference type="InterPro" id="IPR006153">
    <property type="entry name" value="Cation/H_exchanger_TM"/>
</dbReference>
<dbReference type="InterPro" id="IPR004712">
    <property type="entry name" value="Na+/H+_antiporter_fungi"/>
</dbReference>
<protein>
    <recommendedName>
        <fullName evidence="13">Cation/H+ exchanger transmembrane domain-containing protein</fullName>
    </recommendedName>
</protein>
<feature type="transmembrane region" description="Helical" evidence="12">
    <location>
        <begin position="40"/>
        <end position="58"/>
    </location>
</feature>
<feature type="transmembrane region" description="Helical" evidence="12">
    <location>
        <begin position="202"/>
        <end position="223"/>
    </location>
</feature>
<feature type="compositionally biased region" description="Polar residues" evidence="11">
    <location>
        <begin position="538"/>
        <end position="548"/>
    </location>
</feature>
<feature type="region of interest" description="Disordered" evidence="11">
    <location>
        <begin position="533"/>
        <end position="594"/>
    </location>
</feature>
<feature type="transmembrane region" description="Helical" evidence="12">
    <location>
        <begin position="243"/>
        <end position="260"/>
    </location>
</feature>
<proteinExistence type="inferred from homology"/>
<feature type="transmembrane region" description="Helical" evidence="12">
    <location>
        <begin position="266"/>
        <end position="282"/>
    </location>
</feature>
<evidence type="ECO:0000256" key="1">
    <source>
        <dbReference type="ARBA" id="ARBA00004141"/>
    </source>
</evidence>
<evidence type="ECO:0000256" key="8">
    <source>
        <dbReference type="ARBA" id="ARBA00023065"/>
    </source>
</evidence>
<dbReference type="Proteomes" id="UP001151582">
    <property type="component" value="Unassembled WGS sequence"/>
</dbReference>
<keyword evidence="15" id="KW-1185">Reference proteome</keyword>
<evidence type="ECO:0000256" key="12">
    <source>
        <dbReference type="SAM" id="Phobius"/>
    </source>
</evidence>
<dbReference type="FunFam" id="1.20.1530.20:FF:000015">
    <property type="entry name" value="Na(+)/H(+) antiporter 2"/>
    <property type="match status" value="1"/>
</dbReference>
<keyword evidence="3" id="KW-0813">Transport</keyword>
<accession>A0A9W8BAA7</accession>
<evidence type="ECO:0000256" key="7">
    <source>
        <dbReference type="ARBA" id="ARBA00023053"/>
    </source>
</evidence>
<dbReference type="GO" id="GO:0036376">
    <property type="term" value="P:sodium ion export across plasma membrane"/>
    <property type="evidence" value="ECO:0007669"/>
    <property type="project" value="InterPro"/>
</dbReference>
<evidence type="ECO:0000256" key="4">
    <source>
        <dbReference type="ARBA" id="ARBA00022449"/>
    </source>
</evidence>
<dbReference type="AlphaFoldDB" id="A0A9W8BAA7"/>
<keyword evidence="4" id="KW-0050">Antiport</keyword>
<keyword evidence="9 12" id="KW-0472">Membrane</keyword>
<feature type="transmembrane region" description="Helical" evidence="12">
    <location>
        <begin position="12"/>
        <end position="31"/>
    </location>
</feature>
<keyword evidence="10" id="KW-0739">Sodium transport</keyword>
<evidence type="ECO:0000256" key="9">
    <source>
        <dbReference type="ARBA" id="ARBA00023136"/>
    </source>
</evidence>
<dbReference type="GO" id="GO:0005886">
    <property type="term" value="C:plasma membrane"/>
    <property type="evidence" value="ECO:0007669"/>
    <property type="project" value="InterPro"/>
</dbReference>
<dbReference type="PANTHER" id="PTHR31382:SF1">
    <property type="entry name" value="SODIUM ION_PROTON EXCHANGER (EUROFUNG)"/>
    <property type="match status" value="1"/>
</dbReference>
<dbReference type="GO" id="GO:0015385">
    <property type="term" value="F:sodium:proton antiporter activity"/>
    <property type="evidence" value="ECO:0007669"/>
    <property type="project" value="InterPro"/>
</dbReference>
<name>A0A9W8BAA7_9FUNG</name>
<reference evidence="14" key="1">
    <citation type="submission" date="2022-07" db="EMBL/GenBank/DDBJ databases">
        <title>Phylogenomic reconstructions and comparative analyses of Kickxellomycotina fungi.</title>
        <authorList>
            <person name="Reynolds N.K."/>
            <person name="Stajich J.E."/>
            <person name="Barry K."/>
            <person name="Grigoriev I.V."/>
            <person name="Crous P."/>
            <person name="Smith M.E."/>
        </authorList>
    </citation>
    <scope>NUCLEOTIDE SEQUENCE</scope>
    <source>
        <strain evidence="14">RSA 567</strain>
    </source>
</reference>
<feature type="transmembrane region" description="Helical" evidence="12">
    <location>
        <begin position="328"/>
        <end position="348"/>
    </location>
</feature>
<gene>
    <name evidence="14" type="ORF">H4R34_001990</name>
</gene>
<evidence type="ECO:0000256" key="3">
    <source>
        <dbReference type="ARBA" id="ARBA00022448"/>
    </source>
</evidence>
<dbReference type="GO" id="GO:0120029">
    <property type="term" value="P:proton export across plasma membrane"/>
    <property type="evidence" value="ECO:0007669"/>
    <property type="project" value="InterPro"/>
</dbReference>
<dbReference type="Pfam" id="PF00999">
    <property type="entry name" value="Na_H_Exchanger"/>
    <property type="match status" value="1"/>
</dbReference>
<feature type="transmembrane region" description="Helical" evidence="12">
    <location>
        <begin position="294"/>
        <end position="316"/>
    </location>
</feature>
<sequence length="594" mass="66774">MGHVPDLAATNVIPAVLGGFIVIYGLVSMFIKQRLFLSEALVATIYGIIIGPICLDLVDPANLFDSDRVTHEFSRYVIALQVMAAGIELPKAYIWKEWRSMTMLLLPVMTIMWGISAVIIKYIFILPWLDALIIAACVTPTDPILANSVVKGRFAEEKIPVNVRHILSAESGSNDGLGLPLMYLAIYLKIYPDDVGFAVGKWFYWVWGYEVIFSTIIGIIIGFGARKILYWAQQYDLIDKESFISYSIALTLFVLGVVGLLASDDLLSVFVAGTVFAWDDWFQRETEEAHLQEVVDMLFNITIFIYFGTIIPWHMFNVASLNLDLWRFFVSAILIFLFRRIPVLAALWKVIPAIRSWRESLFAGWFGPIGVGAMFYITVAREMLEDHQINTPAYDTINPIVSFMVLCSVILHGITIPMFLLGNALHTRTLSHTKNLNRFVSRLPKPRGSPRRAFEPEKLDSEAPYTITRLNTINGDDNDPSPSDSTTGWDTPEARPRQSLQDVIMKESYTAGQTISWMPKGTDVVSPDHLEVAMDDSATPTNSNSQEQQRLRRSMSPSLPTLAHCKLSSYQDLPNERVPYSGPVSTPSKHRDSF</sequence>
<keyword evidence="7" id="KW-0915">Sodium</keyword>
<evidence type="ECO:0000259" key="13">
    <source>
        <dbReference type="Pfam" id="PF00999"/>
    </source>
</evidence>
<feature type="transmembrane region" description="Helical" evidence="12">
    <location>
        <begin position="360"/>
        <end position="380"/>
    </location>
</feature>
<evidence type="ECO:0000313" key="14">
    <source>
        <dbReference type="EMBL" id="KAJ1981642.1"/>
    </source>
</evidence>
<keyword evidence="8" id="KW-0406">Ion transport</keyword>
<dbReference type="Gene3D" id="1.20.1530.20">
    <property type="match status" value="1"/>
</dbReference>
<comment type="caution">
    <text evidence="14">The sequence shown here is derived from an EMBL/GenBank/DDBJ whole genome shotgun (WGS) entry which is preliminary data.</text>
</comment>
<feature type="transmembrane region" description="Helical" evidence="12">
    <location>
        <begin position="73"/>
        <end position="90"/>
    </location>
</feature>
<evidence type="ECO:0000256" key="6">
    <source>
        <dbReference type="ARBA" id="ARBA00022989"/>
    </source>
</evidence>
<keyword evidence="5 12" id="KW-0812">Transmembrane</keyword>
<dbReference type="GO" id="GO:0042391">
    <property type="term" value="P:regulation of membrane potential"/>
    <property type="evidence" value="ECO:0007669"/>
    <property type="project" value="InterPro"/>
</dbReference>
<evidence type="ECO:0000256" key="2">
    <source>
        <dbReference type="ARBA" id="ARBA00005248"/>
    </source>
</evidence>
<dbReference type="OrthoDB" id="2190219at2759"/>
<evidence type="ECO:0000313" key="15">
    <source>
        <dbReference type="Proteomes" id="UP001151582"/>
    </source>
</evidence>
<dbReference type="PANTHER" id="PTHR31382">
    <property type="entry name" value="NA(+)/H(+) ANTIPORTER"/>
    <property type="match status" value="1"/>
</dbReference>
<feature type="region of interest" description="Disordered" evidence="11">
    <location>
        <begin position="442"/>
        <end position="461"/>
    </location>
</feature>
<feature type="transmembrane region" description="Helical" evidence="12">
    <location>
        <begin position="102"/>
        <end position="125"/>
    </location>
</feature>
<evidence type="ECO:0000256" key="10">
    <source>
        <dbReference type="ARBA" id="ARBA00023201"/>
    </source>
</evidence>
<feature type="domain" description="Cation/H+ exchanger transmembrane" evidence="13">
    <location>
        <begin position="26"/>
        <end position="420"/>
    </location>
</feature>
<evidence type="ECO:0000256" key="11">
    <source>
        <dbReference type="SAM" id="MobiDB-lite"/>
    </source>
</evidence>
<feature type="compositionally biased region" description="Basic and acidic residues" evidence="11">
    <location>
        <begin position="452"/>
        <end position="461"/>
    </location>
</feature>
<evidence type="ECO:0000256" key="5">
    <source>
        <dbReference type="ARBA" id="ARBA00022692"/>
    </source>
</evidence>
<feature type="transmembrane region" description="Helical" evidence="12">
    <location>
        <begin position="400"/>
        <end position="421"/>
    </location>
</feature>